<comment type="catalytic activity">
    <reaction evidence="3">
        <text>2 GTP = 3',3'-c-di-GMP + 2 diphosphate</text>
        <dbReference type="Rhea" id="RHEA:24898"/>
        <dbReference type="ChEBI" id="CHEBI:33019"/>
        <dbReference type="ChEBI" id="CHEBI:37565"/>
        <dbReference type="ChEBI" id="CHEBI:58805"/>
        <dbReference type="EC" id="2.7.7.65"/>
    </reaction>
</comment>
<keyword evidence="8" id="KW-1185">Reference proteome</keyword>
<dbReference type="NCBIfam" id="TIGR00254">
    <property type="entry name" value="GGDEF"/>
    <property type="match status" value="1"/>
</dbReference>
<dbReference type="SUPFAM" id="SSF52172">
    <property type="entry name" value="CheY-like"/>
    <property type="match status" value="1"/>
</dbReference>
<feature type="domain" description="GGDEF" evidence="6">
    <location>
        <begin position="170"/>
        <end position="307"/>
    </location>
</feature>
<dbReference type="CDD" id="cd01949">
    <property type="entry name" value="GGDEF"/>
    <property type="match status" value="1"/>
</dbReference>
<evidence type="ECO:0000256" key="1">
    <source>
        <dbReference type="ARBA" id="ARBA00001946"/>
    </source>
</evidence>
<dbReference type="InterPro" id="IPR043128">
    <property type="entry name" value="Rev_trsase/Diguanyl_cyclase"/>
</dbReference>
<dbReference type="InterPro" id="IPR050469">
    <property type="entry name" value="Diguanylate_Cyclase"/>
</dbReference>
<dbReference type="PROSITE" id="PS50887">
    <property type="entry name" value="GGDEF"/>
    <property type="match status" value="1"/>
</dbReference>
<dbReference type="Gene3D" id="3.40.50.2300">
    <property type="match status" value="1"/>
</dbReference>
<feature type="domain" description="Response regulatory" evidence="5">
    <location>
        <begin position="12"/>
        <end position="127"/>
    </location>
</feature>
<evidence type="ECO:0000256" key="2">
    <source>
        <dbReference type="ARBA" id="ARBA00012528"/>
    </source>
</evidence>
<dbReference type="InterPro" id="IPR011006">
    <property type="entry name" value="CheY-like_superfamily"/>
</dbReference>
<dbReference type="PANTHER" id="PTHR45138">
    <property type="entry name" value="REGULATORY COMPONENTS OF SENSORY TRANSDUCTION SYSTEM"/>
    <property type="match status" value="1"/>
</dbReference>
<evidence type="ECO:0000259" key="6">
    <source>
        <dbReference type="PROSITE" id="PS50887"/>
    </source>
</evidence>
<evidence type="ECO:0000256" key="3">
    <source>
        <dbReference type="ARBA" id="ARBA00034247"/>
    </source>
</evidence>
<dbReference type="PROSITE" id="PS50110">
    <property type="entry name" value="RESPONSE_REGULATORY"/>
    <property type="match status" value="1"/>
</dbReference>
<dbReference type="Pfam" id="PF00072">
    <property type="entry name" value="Response_reg"/>
    <property type="match status" value="1"/>
</dbReference>
<dbReference type="GO" id="GO:1902201">
    <property type="term" value="P:negative regulation of bacterial-type flagellum-dependent cell motility"/>
    <property type="evidence" value="ECO:0007669"/>
    <property type="project" value="TreeGrafter"/>
</dbReference>
<dbReference type="SUPFAM" id="SSF55073">
    <property type="entry name" value="Nucleotide cyclase"/>
    <property type="match status" value="1"/>
</dbReference>
<dbReference type="InterPro" id="IPR001789">
    <property type="entry name" value="Sig_transdc_resp-reg_receiver"/>
</dbReference>
<comment type="caution">
    <text evidence="4">Lacks conserved residue(s) required for the propagation of feature annotation.</text>
</comment>
<dbReference type="EMBL" id="AQHF01000034">
    <property type="protein sequence ID" value="MBE0348946.1"/>
    <property type="molecule type" value="Genomic_DNA"/>
</dbReference>
<gene>
    <name evidence="7" type="ORF">PPEP_b0813</name>
</gene>
<dbReference type="SMART" id="SM00448">
    <property type="entry name" value="REC"/>
    <property type="match status" value="1"/>
</dbReference>
<dbReference type="GO" id="GO:0005886">
    <property type="term" value="C:plasma membrane"/>
    <property type="evidence" value="ECO:0007669"/>
    <property type="project" value="TreeGrafter"/>
</dbReference>
<organism evidence="7 8">
    <name type="scientific">Pseudoalteromonas peptidolytica F12-50-A1</name>
    <dbReference type="NCBI Taxonomy" id="1315280"/>
    <lineage>
        <taxon>Bacteria</taxon>
        <taxon>Pseudomonadati</taxon>
        <taxon>Pseudomonadota</taxon>
        <taxon>Gammaproteobacteria</taxon>
        <taxon>Alteromonadales</taxon>
        <taxon>Pseudoalteromonadaceae</taxon>
        <taxon>Pseudoalteromonas</taxon>
    </lineage>
</organism>
<dbReference type="Pfam" id="PF00990">
    <property type="entry name" value="GGDEF"/>
    <property type="match status" value="1"/>
</dbReference>
<evidence type="ECO:0000256" key="4">
    <source>
        <dbReference type="PROSITE-ProRule" id="PRU00169"/>
    </source>
</evidence>
<proteinExistence type="predicted"/>
<dbReference type="GO" id="GO:0052621">
    <property type="term" value="F:diguanylate cyclase activity"/>
    <property type="evidence" value="ECO:0007669"/>
    <property type="project" value="UniProtKB-EC"/>
</dbReference>
<dbReference type="GO" id="GO:0043709">
    <property type="term" value="P:cell adhesion involved in single-species biofilm formation"/>
    <property type="evidence" value="ECO:0007669"/>
    <property type="project" value="TreeGrafter"/>
</dbReference>
<dbReference type="Proteomes" id="UP000660708">
    <property type="component" value="Unassembled WGS sequence"/>
</dbReference>
<comment type="caution">
    <text evidence="7">The sequence shown here is derived from an EMBL/GenBank/DDBJ whole genome shotgun (WGS) entry which is preliminary data.</text>
</comment>
<dbReference type="AlphaFoldDB" id="A0A8I0T5X3"/>
<dbReference type="RefSeq" id="WP_147390668.1">
    <property type="nucleotide sequence ID" value="NZ_AQHF01000034.1"/>
</dbReference>
<protein>
    <recommendedName>
        <fullName evidence="2">diguanylate cyclase</fullName>
        <ecNumber evidence="2">2.7.7.65</ecNumber>
    </recommendedName>
</protein>
<dbReference type="EC" id="2.7.7.65" evidence="2"/>
<name>A0A8I0T5X3_9GAMM</name>
<evidence type="ECO:0000259" key="5">
    <source>
        <dbReference type="PROSITE" id="PS50110"/>
    </source>
</evidence>
<sequence>MFEEVTELNDCTVVIIEDSPLTQKVLTACLDDMCTVVAFEGAEKAIDYIKLALPDLILMGWMLDGLTGIDACKELQKDPITAQIPVVFVTSNIKENQQEMCWDVGAVDFISKPIVARTLVNRVKTHLKYKKQADQLREYSYVDGLTKAFNRRLFESDLEKHYRGAKRAEHALSVIMLDVDYFKLYNDEYGHLMGDDVLKHVVKSVKSHIRRPMDAVYRYGGEEFVILLPSTPYDSAIKITERIIKHFFDAKIEHKHSPFNYASISAGVATYNAQSHHESAASLVQQADDALYEAKHGGKNKVCGANR</sequence>
<comment type="cofactor">
    <cofactor evidence="1">
        <name>Mg(2+)</name>
        <dbReference type="ChEBI" id="CHEBI:18420"/>
    </cofactor>
</comment>
<dbReference type="FunFam" id="3.30.70.270:FF:000001">
    <property type="entry name" value="Diguanylate cyclase domain protein"/>
    <property type="match status" value="1"/>
</dbReference>
<dbReference type="Gene3D" id="3.30.70.270">
    <property type="match status" value="1"/>
</dbReference>
<evidence type="ECO:0000313" key="7">
    <source>
        <dbReference type="EMBL" id="MBE0348946.1"/>
    </source>
</evidence>
<evidence type="ECO:0000313" key="8">
    <source>
        <dbReference type="Proteomes" id="UP000660708"/>
    </source>
</evidence>
<dbReference type="SMART" id="SM00267">
    <property type="entry name" value="GGDEF"/>
    <property type="match status" value="1"/>
</dbReference>
<reference evidence="7 8" key="1">
    <citation type="submission" date="2015-06" db="EMBL/GenBank/DDBJ databases">
        <title>Genome sequence of Pseudoalteromonas peptidolytica.</title>
        <authorList>
            <person name="Xie B.-B."/>
            <person name="Rong J.-C."/>
            <person name="Qin Q.-L."/>
            <person name="Zhang Y.-Z."/>
        </authorList>
    </citation>
    <scope>NUCLEOTIDE SEQUENCE [LARGE SCALE GENOMIC DNA]</scope>
    <source>
        <strain evidence="7 8">F12-50-A1</strain>
    </source>
</reference>
<dbReference type="InterPro" id="IPR029787">
    <property type="entry name" value="Nucleotide_cyclase"/>
</dbReference>
<dbReference type="GO" id="GO:0000160">
    <property type="term" value="P:phosphorelay signal transduction system"/>
    <property type="evidence" value="ECO:0007669"/>
    <property type="project" value="InterPro"/>
</dbReference>
<dbReference type="PANTHER" id="PTHR45138:SF9">
    <property type="entry name" value="DIGUANYLATE CYCLASE DGCM-RELATED"/>
    <property type="match status" value="1"/>
</dbReference>
<dbReference type="InterPro" id="IPR000160">
    <property type="entry name" value="GGDEF_dom"/>
</dbReference>
<accession>A0A8I0T5X3</accession>